<dbReference type="InterPro" id="IPR011856">
    <property type="entry name" value="tRNA_endonuc-like_dom_sf"/>
</dbReference>
<protein>
    <recommendedName>
        <fullName evidence="2">UPF0102 protein J3U88_00545</fullName>
    </recommendedName>
</protein>
<accession>A0A8J7PYE9</accession>
<reference evidence="3" key="1">
    <citation type="submission" date="2021-03" db="EMBL/GenBank/DDBJ databases">
        <authorList>
            <person name="Wang G."/>
        </authorList>
    </citation>
    <scope>NUCLEOTIDE SEQUENCE</scope>
    <source>
        <strain evidence="3">KCTC 12899</strain>
    </source>
</reference>
<proteinExistence type="inferred from homology"/>
<dbReference type="Pfam" id="PF02021">
    <property type="entry name" value="UPF0102"/>
    <property type="match status" value="1"/>
</dbReference>
<dbReference type="InterPro" id="IPR003509">
    <property type="entry name" value="UPF0102_YraN-like"/>
</dbReference>
<dbReference type="PANTHER" id="PTHR34039">
    <property type="entry name" value="UPF0102 PROTEIN YRAN"/>
    <property type="match status" value="1"/>
</dbReference>
<dbReference type="HAMAP" id="MF_00048">
    <property type="entry name" value="UPF0102"/>
    <property type="match status" value="1"/>
</dbReference>
<dbReference type="RefSeq" id="WP_207856163.1">
    <property type="nucleotide sequence ID" value="NZ_JAFREP010000001.1"/>
</dbReference>
<organism evidence="3 4">
    <name type="scientific">Acanthopleuribacter pedis</name>
    <dbReference type="NCBI Taxonomy" id="442870"/>
    <lineage>
        <taxon>Bacteria</taxon>
        <taxon>Pseudomonadati</taxon>
        <taxon>Acidobacteriota</taxon>
        <taxon>Holophagae</taxon>
        <taxon>Acanthopleuribacterales</taxon>
        <taxon>Acanthopleuribacteraceae</taxon>
        <taxon>Acanthopleuribacter</taxon>
    </lineage>
</organism>
<dbReference type="InterPro" id="IPR011335">
    <property type="entry name" value="Restrct_endonuc-II-like"/>
</dbReference>
<dbReference type="AlphaFoldDB" id="A0A8J7PYE9"/>
<dbReference type="EMBL" id="JAFREP010000001">
    <property type="protein sequence ID" value="MBO1316927.1"/>
    <property type="molecule type" value="Genomic_DNA"/>
</dbReference>
<keyword evidence="4" id="KW-1185">Reference proteome</keyword>
<gene>
    <name evidence="3" type="ORF">J3U88_00545</name>
</gene>
<evidence type="ECO:0000256" key="1">
    <source>
        <dbReference type="ARBA" id="ARBA00006738"/>
    </source>
</evidence>
<sequence length="135" mass="16566">MIFQLVERLRGMLMPTPFWPISPWKRGEYLARRWYHRRGYHLLAKNWRHGRGEIDLIMANPREVVFVEVKARSGTTEPALHTTLSPDQKKRLTRLAQRYLNQWPEQRIPWRFDLVLVWLRRDRRHRIICTRMLKP</sequence>
<name>A0A8J7PYE9_9BACT</name>
<evidence type="ECO:0000256" key="2">
    <source>
        <dbReference type="HAMAP-Rule" id="MF_00048"/>
    </source>
</evidence>
<dbReference type="Proteomes" id="UP000664417">
    <property type="component" value="Unassembled WGS sequence"/>
</dbReference>
<comment type="similarity">
    <text evidence="1 2">Belongs to the UPF0102 family.</text>
</comment>
<dbReference type="Gene3D" id="3.40.1350.10">
    <property type="match status" value="1"/>
</dbReference>
<evidence type="ECO:0000313" key="4">
    <source>
        <dbReference type="Proteomes" id="UP000664417"/>
    </source>
</evidence>
<dbReference type="GO" id="GO:0003676">
    <property type="term" value="F:nucleic acid binding"/>
    <property type="evidence" value="ECO:0007669"/>
    <property type="project" value="InterPro"/>
</dbReference>
<dbReference type="SUPFAM" id="SSF52980">
    <property type="entry name" value="Restriction endonuclease-like"/>
    <property type="match status" value="1"/>
</dbReference>
<dbReference type="PANTHER" id="PTHR34039:SF1">
    <property type="entry name" value="UPF0102 PROTEIN YRAN"/>
    <property type="match status" value="1"/>
</dbReference>
<dbReference type="CDD" id="cd20736">
    <property type="entry name" value="PoNe_Nuclease"/>
    <property type="match status" value="1"/>
</dbReference>
<comment type="caution">
    <text evidence="3">The sequence shown here is derived from an EMBL/GenBank/DDBJ whole genome shotgun (WGS) entry which is preliminary data.</text>
</comment>
<evidence type="ECO:0000313" key="3">
    <source>
        <dbReference type="EMBL" id="MBO1316927.1"/>
    </source>
</evidence>